<dbReference type="PANTHER" id="PTHR33495:SF15">
    <property type="entry name" value="STAS DOMAIN-CONTAINING PROTEIN"/>
    <property type="match status" value="1"/>
</dbReference>
<gene>
    <name evidence="2" type="ORF">FJZ47_22015</name>
</gene>
<feature type="domain" description="STAS" evidence="1">
    <location>
        <begin position="3"/>
        <end position="100"/>
    </location>
</feature>
<dbReference type="InterPro" id="IPR036513">
    <property type="entry name" value="STAS_dom_sf"/>
</dbReference>
<dbReference type="EMBL" id="VGLS01000912">
    <property type="protein sequence ID" value="MBM3226449.1"/>
    <property type="molecule type" value="Genomic_DNA"/>
</dbReference>
<dbReference type="PANTHER" id="PTHR33495">
    <property type="entry name" value="ANTI-SIGMA FACTOR ANTAGONIST TM_1081-RELATED-RELATED"/>
    <property type="match status" value="1"/>
</dbReference>
<dbReference type="PROSITE" id="PS50801">
    <property type="entry name" value="STAS"/>
    <property type="match status" value="1"/>
</dbReference>
<evidence type="ECO:0000259" key="1">
    <source>
        <dbReference type="PROSITE" id="PS50801"/>
    </source>
</evidence>
<dbReference type="Proteomes" id="UP000712673">
    <property type="component" value="Unassembled WGS sequence"/>
</dbReference>
<dbReference type="Gene3D" id="3.30.750.24">
    <property type="entry name" value="STAS domain"/>
    <property type="match status" value="1"/>
</dbReference>
<dbReference type="GO" id="GO:0043856">
    <property type="term" value="F:anti-sigma factor antagonist activity"/>
    <property type="evidence" value="ECO:0007669"/>
    <property type="project" value="TreeGrafter"/>
</dbReference>
<proteinExistence type="predicted"/>
<comment type="caution">
    <text evidence="2">The sequence shown here is derived from an EMBL/GenBank/DDBJ whole genome shotgun (WGS) entry which is preliminary data.</text>
</comment>
<dbReference type="SUPFAM" id="SSF52091">
    <property type="entry name" value="SpoIIaa-like"/>
    <property type="match status" value="1"/>
</dbReference>
<name>A0A937W6P0_UNCTE</name>
<dbReference type="Pfam" id="PF13466">
    <property type="entry name" value="STAS_2"/>
    <property type="match status" value="1"/>
</dbReference>
<dbReference type="AlphaFoldDB" id="A0A937W6P0"/>
<reference evidence="2" key="1">
    <citation type="submission" date="2019-03" db="EMBL/GenBank/DDBJ databases">
        <title>Lake Tanganyika Metagenome-Assembled Genomes (MAGs).</title>
        <authorList>
            <person name="Tran P."/>
        </authorList>
    </citation>
    <scope>NUCLEOTIDE SEQUENCE</scope>
    <source>
        <strain evidence="2">K_DeepCast_65m_m2_066</strain>
    </source>
</reference>
<dbReference type="InterPro" id="IPR058548">
    <property type="entry name" value="MlaB-like_STAS"/>
</dbReference>
<dbReference type="CDD" id="cd07043">
    <property type="entry name" value="STAS_anti-anti-sigma_factors"/>
    <property type="match status" value="1"/>
</dbReference>
<sequence>MALATRTSPDGRMVTIDISGRFDFSVHSEFRKVYEQVPGAAQYVIDLRQTEYVESSALGMLLLLREHAGGDRAQVKIVHCRPEVKKILTIANFHQLFQLD</sequence>
<dbReference type="InterPro" id="IPR002645">
    <property type="entry name" value="STAS_dom"/>
</dbReference>
<organism evidence="2 3">
    <name type="scientific">Tectimicrobiota bacterium</name>
    <dbReference type="NCBI Taxonomy" id="2528274"/>
    <lineage>
        <taxon>Bacteria</taxon>
        <taxon>Pseudomonadati</taxon>
        <taxon>Nitrospinota/Tectimicrobiota group</taxon>
        <taxon>Candidatus Tectimicrobiota</taxon>
    </lineage>
</organism>
<evidence type="ECO:0000313" key="3">
    <source>
        <dbReference type="Proteomes" id="UP000712673"/>
    </source>
</evidence>
<evidence type="ECO:0000313" key="2">
    <source>
        <dbReference type="EMBL" id="MBM3226449.1"/>
    </source>
</evidence>
<accession>A0A937W6P0</accession>
<protein>
    <submittedName>
        <fullName evidence="2">STAS domain-containing protein</fullName>
    </submittedName>
</protein>